<organism evidence="2 3">
    <name type="scientific">Solitalea canadensis (strain ATCC 29591 / DSM 3403 / JCM 21819 / LMG 8368 / NBRC 15130 / NCIMB 12057 / USAM 9D)</name>
    <name type="common">Flexibacter canadensis</name>
    <dbReference type="NCBI Taxonomy" id="929556"/>
    <lineage>
        <taxon>Bacteria</taxon>
        <taxon>Pseudomonadati</taxon>
        <taxon>Bacteroidota</taxon>
        <taxon>Sphingobacteriia</taxon>
        <taxon>Sphingobacteriales</taxon>
        <taxon>Sphingobacteriaceae</taxon>
        <taxon>Solitalea</taxon>
    </lineage>
</organism>
<dbReference type="Pfam" id="PF18899">
    <property type="entry name" value="DUF5655"/>
    <property type="match status" value="1"/>
</dbReference>
<dbReference type="HOGENOM" id="CLU_101670_1_0_10"/>
<dbReference type="EMBL" id="CP003349">
    <property type="protein sequence ID" value="AFD05299.1"/>
    <property type="molecule type" value="Genomic_DNA"/>
</dbReference>
<dbReference type="eggNOG" id="ENOG50330D3">
    <property type="taxonomic scope" value="Bacteria"/>
</dbReference>
<dbReference type="InterPro" id="IPR043714">
    <property type="entry name" value="DUF5655"/>
</dbReference>
<feature type="domain" description="DUF5655" evidence="1">
    <location>
        <begin position="74"/>
        <end position="183"/>
    </location>
</feature>
<dbReference type="STRING" id="929556.Solca_0145"/>
<name>H8KXK3_SOLCM</name>
<dbReference type="KEGG" id="scn:Solca_0145"/>
<accession>H8KXK3</accession>
<reference evidence="2" key="1">
    <citation type="submission" date="2012-02" db="EMBL/GenBank/DDBJ databases">
        <title>The complete genome of Solitalea canadensis DSM 3403.</title>
        <authorList>
            <consortium name="US DOE Joint Genome Institute (JGI-PGF)"/>
            <person name="Lucas S."/>
            <person name="Copeland A."/>
            <person name="Lapidus A."/>
            <person name="Glavina del Rio T."/>
            <person name="Dalin E."/>
            <person name="Tice H."/>
            <person name="Bruce D."/>
            <person name="Goodwin L."/>
            <person name="Pitluck S."/>
            <person name="Peters L."/>
            <person name="Ovchinnikova G."/>
            <person name="Lu M."/>
            <person name="Kyrpides N."/>
            <person name="Mavromatis K."/>
            <person name="Ivanova N."/>
            <person name="Brettin T."/>
            <person name="Detter J.C."/>
            <person name="Han C."/>
            <person name="Larimer F."/>
            <person name="Land M."/>
            <person name="Hauser L."/>
            <person name="Markowitz V."/>
            <person name="Cheng J.-F."/>
            <person name="Hugenholtz P."/>
            <person name="Woyke T."/>
            <person name="Wu D."/>
            <person name="Spring S."/>
            <person name="Schroeder M."/>
            <person name="Kopitz M."/>
            <person name="Brambilla E."/>
            <person name="Klenk H.-P."/>
            <person name="Eisen J.A."/>
        </authorList>
    </citation>
    <scope>NUCLEOTIDE SEQUENCE</scope>
    <source>
        <strain evidence="2">DSM 3403</strain>
    </source>
</reference>
<dbReference type="AlphaFoldDB" id="H8KXK3"/>
<proteinExistence type="predicted"/>
<protein>
    <recommendedName>
        <fullName evidence="1">DUF5655 domain-containing protein</fullName>
    </recommendedName>
</protein>
<dbReference type="Pfam" id="PF14117">
    <property type="entry name" value="DUF4287"/>
    <property type="match status" value="1"/>
</dbReference>
<dbReference type="OrthoDB" id="9809825at2"/>
<sequence length="187" mass="21275">MSFQAYLDNIKIKTGKSPDDFKKLAEEKGLLKPGIKAGEVVAWLKKDFDLGHGHAMAIYSVFKGLNEQNTDNTIDKHFSGEKEKWLSVYNTLIKKIQSFSTDLKTAPVASYISLLRGERKFAVVQVTKDRMYIGLKLKDQSPTERFELAGNWNTQMTHKVAVISSKELDKVLFSWLQKAYDQNAPKK</sequence>
<evidence type="ECO:0000313" key="3">
    <source>
        <dbReference type="Proteomes" id="UP000007590"/>
    </source>
</evidence>
<dbReference type="RefSeq" id="WP_014678527.1">
    <property type="nucleotide sequence ID" value="NC_017770.1"/>
</dbReference>
<gene>
    <name evidence="2" type="ordered locus">Solca_0145</name>
</gene>
<evidence type="ECO:0000313" key="2">
    <source>
        <dbReference type="EMBL" id="AFD05299.1"/>
    </source>
</evidence>
<dbReference type="Proteomes" id="UP000007590">
    <property type="component" value="Chromosome"/>
</dbReference>
<keyword evidence="3" id="KW-1185">Reference proteome</keyword>
<evidence type="ECO:0000259" key="1">
    <source>
        <dbReference type="Pfam" id="PF18899"/>
    </source>
</evidence>
<dbReference type="InterPro" id="IPR025629">
    <property type="entry name" value="DUF4287"/>
</dbReference>